<dbReference type="AlphaFoldDB" id="A0AAE2D6R4"/>
<protein>
    <submittedName>
        <fullName evidence="2">Uncharacterized protein</fullName>
    </submittedName>
</protein>
<dbReference type="Proteomes" id="UP001292079">
    <property type="component" value="Unassembled WGS sequence"/>
</dbReference>
<sequence>MSLTFNLDDRIPEPSTSVEELNEELTKMRKVVRTAKVHVFRDLMRCVDKLRKKMSNLENCKRLENKIKNRISDVKLLHSLSEVRLCKRLLVDESSNRVKNGDSFTQEDRLIVRLKSSRPISAFIKSFRDRHEDWDSLVHYMLYKNISGKWKSREQKLRNRKAHGSLPLPPAPPVQTAKFGILGDQSNASSYRVHTTCAESESCIKTQSLKDTFGDNVILSGTDSDMPELIAQLLERKRTKRSNDFKTTFESSIEKLNSLDKQACRTDGSIKQTTKKSNDTKLAVKSPHVKTEALSNSYHKNPPEISAPKDPLFEELDDPLGEDDKEVRKLYKNKGFKKNVKKNPSKMSPCVINAKQNVTKFPDKLEPQSLRMQKTAITPKEDVISKLAEPGLHPSWQAKRIEKAKVVQLCKGPAPEVKRIVFDD</sequence>
<comment type="caution">
    <text evidence="2">The sequence shown here is derived from an EMBL/GenBank/DDBJ whole genome shotgun (WGS) entry which is preliminary data.</text>
</comment>
<feature type="region of interest" description="Disordered" evidence="1">
    <location>
        <begin position="265"/>
        <end position="310"/>
    </location>
</feature>
<reference evidence="2" key="1">
    <citation type="submission" date="2022-04" db="EMBL/GenBank/DDBJ databases">
        <authorList>
            <person name="Xu L."/>
            <person name="Lv Z."/>
        </authorList>
    </citation>
    <scope>NUCLEOTIDE SEQUENCE</scope>
    <source>
        <strain evidence="2">LV_2022a</strain>
    </source>
</reference>
<proteinExistence type="predicted"/>
<accession>A0AAE2D6R4</accession>
<reference evidence="2" key="2">
    <citation type="journal article" date="2023" name="Infect Dis Poverty">
        <title>Chromosome-scale genome of the human blood fluke Schistosoma mekongi and its implications for public health.</title>
        <authorList>
            <person name="Zhou M."/>
            <person name="Xu L."/>
            <person name="Xu D."/>
            <person name="Chen W."/>
            <person name="Khan J."/>
            <person name="Hu Y."/>
            <person name="Huang H."/>
            <person name="Wei H."/>
            <person name="Zhang Y."/>
            <person name="Chusongsang P."/>
            <person name="Tanasarnprasert K."/>
            <person name="Hu X."/>
            <person name="Limpanont Y."/>
            <person name="Lv Z."/>
        </authorList>
    </citation>
    <scope>NUCLEOTIDE SEQUENCE</scope>
    <source>
        <strain evidence="2">LV_2022a</strain>
    </source>
</reference>
<organism evidence="2 3">
    <name type="scientific">Schistosoma mekongi</name>
    <name type="common">Parasitic worm</name>
    <dbReference type="NCBI Taxonomy" id="38744"/>
    <lineage>
        <taxon>Eukaryota</taxon>
        <taxon>Metazoa</taxon>
        <taxon>Spiralia</taxon>
        <taxon>Lophotrochozoa</taxon>
        <taxon>Platyhelminthes</taxon>
        <taxon>Trematoda</taxon>
        <taxon>Digenea</taxon>
        <taxon>Strigeidida</taxon>
        <taxon>Schistosomatoidea</taxon>
        <taxon>Schistosomatidae</taxon>
        <taxon>Schistosoma</taxon>
    </lineage>
</organism>
<evidence type="ECO:0000313" key="3">
    <source>
        <dbReference type="Proteomes" id="UP001292079"/>
    </source>
</evidence>
<evidence type="ECO:0000256" key="1">
    <source>
        <dbReference type="SAM" id="MobiDB-lite"/>
    </source>
</evidence>
<gene>
    <name evidence="2" type="ORF">MN116_004457</name>
</gene>
<name>A0AAE2D6R4_SCHME</name>
<evidence type="ECO:0000313" key="2">
    <source>
        <dbReference type="EMBL" id="KAK4473289.1"/>
    </source>
</evidence>
<keyword evidence="3" id="KW-1185">Reference proteome</keyword>
<dbReference type="EMBL" id="JALJAT010000002">
    <property type="protein sequence ID" value="KAK4473289.1"/>
    <property type="molecule type" value="Genomic_DNA"/>
</dbReference>